<feature type="region of interest" description="Disordered" evidence="1">
    <location>
        <begin position="144"/>
        <end position="163"/>
    </location>
</feature>
<dbReference type="EMBL" id="BLXT01002832">
    <property type="protein sequence ID" value="GFN98157.1"/>
    <property type="molecule type" value="Genomic_DNA"/>
</dbReference>
<comment type="caution">
    <text evidence="2">The sequence shown here is derived from an EMBL/GenBank/DDBJ whole genome shotgun (WGS) entry which is preliminary data.</text>
</comment>
<keyword evidence="3" id="KW-1185">Reference proteome</keyword>
<organism evidence="2 3">
    <name type="scientific">Plakobranchus ocellatus</name>
    <dbReference type="NCBI Taxonomy" id="259542"/>
    <lineage>
        <taxon>Eukaryota</taxon>
        <taxon>Metazoa</taxon>
        <taxon>Spiralia</taxon>
        <taxon>Lophotrochozoa</taxon>
        <taxon>Mollusca</taxon>
        <taxon>Gastropoda</taxon>
        <taxon>Heterobranchia</taxon>
        <taxon>Euthyneura</taxon>
        <taxon>Panpulmonata</taxon>
        <taxon>Sacoglossa</taxon>
        <taxon>Placobranchoidea</taxon>
        <taxon>Plakobranchidae</taxon>
        <taxon>Plakobranchus</taxon>
    </lineage>
</organism>
<evidence type="ECO:0000256" key="1">
    <source>
        <dbReference type="SAM" id="MobiDB-lite"/>
    </source>
</evidence>
<feature type="region of interest" description="Disordered" evidence="1">
    <location>
        <begin position="1"/>
        <end position="76"/>
    </location>
</feature>
<sequence length="221" mass="24797">MHRVSTKVKKKRQGQTGSKVDGRHRESSRPTMAEEGTRSEEKEDIYRRLHPVVDGPDYDKDDDYDKDNPLSQADGVANRIQATTDETRARDVIDCVLLRVEHGNTPAQHTDHNVTSQPMTAETCDIPTGHSSPTATPSAYDFENPVSSGESEEHMTSLSPSDDPLCSTENHIVAQHIKEIKSVVMKQPMHKLQSRNDSERKSRRSASWQTRCQCCCASYTC</sequence>
<dbReference type="Proteomes" id="UP000735302">
    <property type="component" value="Unassembled WGS sequence"/>
</dbReference>
<proteinExistence type="predicted"/>
<name>A0AAV3ZUQ0_9GAST</name>
<feature type="compositionally biased region" description="Basic and acidic residues" evidence="1">
    <location>
        <begin position="35"/>
        <end position="47"/>
    </location>
</feature>
<accession>A0AAV3ZUQ0</accession>
<protein>
    <submittedName>
        <fullName evidence="2">Uncharacterized protein</fullName>
    </submittedName>
</protein>
<dbReference type="AlphaFoldDB" id="A0AAV3ZUQ0"/>
<feature type="compositionally biased region" description="Basic residues" evidence="1">
    <location>
        <begin position="1"/>
        <end position="13"/>
    </location>
</feature>
<evidence type="ECO:0000313" key="2">
    <source>
        <dbReference type="EMBL" id="GFN98157.1"/>
    </source>
</evidence>
<reference evidence="2 3" key="1">
    <citation type="journal article" date="2021" name="Elife">
        <title>Chloroplast acquisition without the gene transfer in kleptoplastic sea slugs, Plakobranchus ocellatus.</title>
        <authorList>
            <person name="Maeda T."/>
            <person name="Takahashi S."/>
            <person name="Yoshida T."/>
            <person name="Shimamura S."/>
            <person name="Takaki Y."/>
            <person name="Nagai Y."/>
            <person name="Toyoda A."/>
            <person name="Suzuki Y."/>
            <person name="Arimoto A."/>
            <person name="Ishii H."/>
            <person name="Satoh N."/>
            <person name="Nishiyama T."/>
            <person name="Hasebe M."/>
            <person name="Maruyama T."/>
            <person name="Minagawa J."/>
            <person name="Obokata J."/>
            <person name="Shigenobu S."/>
        </authorList>
    </citation>
    <scope>NUCLEOTIDE SEQUENCE [LARGE SCALE GENOMIC DNA]</scope>
</reference>
<gene>
    <name evidence="2" type="ORF">PoB_002466300</name>
</gene>
<evidence type="ECO:0000313" key="3">
    <source>
        <dbReference type="Proteomes" id="UP000735302"/>
    </source>
</evidence>